<dbReference type="SMART" id="SM00450">
    <property type="entry name" value="RHOD"/>
    <property type="match status" value="1"/>
</dbReference>
<dbReference type="EMBL" id="CP104067">
    <property type="protein sequence ID" value="WAH44486.1"/>
    <property type="molecule type" value="Genomic_DNA"/>
</dbReference>
<dbReference type="Gene3D" id="3.40.250.10">
    <property type="entry name" value="Rhodanese-like domain"/>
    <property type="match status" value="1"/>
</dbReference>
<dbReference type="PANTHER" id="PTHR43084">
    <property type="entry name" value="PERSULFIDE DIOXYGENASE ETHE1"/>
    <property type="match status" value="1"/>
</dbReference>
<dbReference type="InterPro" id="IPR044528">
    <property type="entry name" value="POD-like_MBL-fold"/>
</dbReference>
<sequence length="377" mass="41202">MKVTTQSSAEVFEKILRSEPLFILDVRNEDAYADWKIEGPSVTSINIPYFDLLDGVEVALERLPNDEPILVVCAKEGSSQYVAKQLAEAGLDHVTYLEGGMKSWSEYLRPVKVGDLSSGGAIYQFVRVGKGCLSYMVVSGGQAAIVDTARMTDSYEAFAKEHGLTIKHTIDTHLHADHISGGRKLAGKVGATYWLPPKDATEAQFGYQPLEDGQEIQVGSATVKILPVYSPGHTMGSTSLVVDDKYLLSGDILFVKSIGRPDLAGVAGDWAIDLRKTLYETYEGLSSKLTLLPAHYADMTEMNEDGSVSANLGHLYSTNAGLLVSDEVDFHEMVTNNLPPQPNAYQDIRLTNMGKINPDEEEQREMEIGPNRCAVHG</sequence>
<proteinExistence type="predicted"/>
<evidence type="ECO:0000259" key="1">
    <source>
        <dbReference type="PROSITE" id="PS50206"/>
    </source>
</evidence>
<dbReference type="SUPFAM" id="SSF56281">
    <property type="entry name" value="Metallo-hydrolase/oxidoreductase"/>
    <property type="match status" value="1"/>
</dbReference>
<accession>A0ABY6ZQU5</accession>
<gene>
    <name evidence="2" type="ORF">NZD89_02740</name>
</gene>
<dbReference type="InterPro" id="IPR036873">
    <property type="entry name" value="Rhodanese-like_dom_sf"/>
</dbReference>
<dbReference type="CDD" id="cd07724">
    <property type="entry name" value="POD-like_MBL-fold"/>
    <property type="match status" value="1"/>
</dbReference>
<dbReference type="InterPro" id="IPR001279">
    <property type="entry name" value="Metallo-B-lactamas"/>
</dbReference>
<dbReference type="InterPro" id="IPR051682">
    <property type="entry name" value="Mito_Persulfide_Diox"/>
</dbReference>
<keyword evidence="3" id="KW-1185">Reference proteome</keyword>
<dbReference type="Proteomes" id="UP001164761">
    <property type="component" value="Chromosome"/>
</dbReference>
<feature type="domain" description="Rhodanese" evidence="1">
    <location>
        <begin position="17"/>
        <end position="113"/>
    </location>
</feature>
<dbReference type="InterPro" id="IPR036866">
    <property type="entry name" value="RibonucZ/Hydroxyglut_hydro"/>
</dbReference>
<dbReference type="SMART" id="SM00849">
    <property type="entry name" value="Lactamase_B"/>
    <property type="match status" value="1"/>
</dbReference>
<protein>
    <submittedName>
        <fullName evidence="2">MBL fold metallo-hydrolase</fullName>
    </submittedName>
</protein>
<dbReference type="SUPFAM" id="SSF52821">
    <property type="entry name" value="Rhodanese/Cell cycle control phosphatase"/>
    <property type="match status" value="1"/>
</dbReference>
<reference evidence="2" key="1">
    <citation type="submission" date="2022-08" db="EMBL/GenBank/DDBJ databases">
        <title>Alicyclobacillus fastidiosus DSM 17978, complete genome.</title>
        <authorList>
            <person name="Wang Q."/>
            <person name="Cai R."/>
            <person name="Wang Z."/>
        </authorList>
    </citation>
    <scope>NUCLEOTIDE SEQUENCE</scope>
    <source>
        <strain evidence="2">DSM 17978</strain>
    </source>
</reference>
<dbReference type="Gene3D" id="3.60.15.10">
    <property type="entry name" value="Ribonuclease Z/Hydroxyacylglutathione hydrolase-like"/>
    <property type="match status" value="1"/>
</dbReference>
<evidence type="ECO:0000313" key="3">
    <source>
        <dbReference type="Proteomes" id="UP001164761"/>
    </source>
</evidence>
<dbReference type="RefSeq" id="WP_268008374.1">
    <property type="nucleotide sequence ID" value="NZ_BSUT01000001.1"/>
</dbReference>
<organism evidence="2 3">
    <name type="scientific">Alicyclobacillus fastidiosus</name>
    <dbReference type="NCBI Taxonomy" id="392011"/>
    <lineage>
        <taxon>Bacteria</taxon>
        <taxon>Bacillati</taxon>
        <taxon>Bacillota</taxon>
        <taxon>Bacilli</taxon>
        <taxon>Bacillales</taxon>
        <taxon>Alicyclobacillaceae</taxon>
        <taxon>Alicyclobacillus</taxon>
    </lineage>
</organism>
<name>A0ABY6ZQU5_9BACL</name>
<dbReference type="InterPro" id="IPR001763">
    <property type="entry name" value="Rhodanese-like_dom"/>
</dbReference>
<dbReference type="Pfam" id="PF00581">
    <property type="entry name" value="Rhodanese"/>
    <property type="match status" value="1"/>
</dbReference>
<dbReference type="PROSITE" id="PS50206">
    <property type="entry name" value="RHODANESE_3"/>
    <property type="match status" value="1"/>
</dbReference>
<dbReference type="PANTHER" id="PTHR43084:SF7">
    <property type="entry name" value="BETA-LACTAMASE DOMAIN PROTEIN"/>
    <property type="match status" value="1"/>
</dbReference>
<evidence type="ECO:0000313" key="2">
    <source>
        <dbReference type="EMBL" id="WAH44486.1"/>
    </source>
</evidence>
<dbReference type="Pfam" id="PF00753">
    <property type="entry name" value="Lactamase_B"/>
    <property type="match status" value="1"/>
</dbReference>